<dbReference type="Pfam" id="PF01400">
    <property type="entry name" value="Astacin"/>
    <property type="match status" value="1"/>
</dbReference>
<dbReference type="InterPro" id="IPR024079">
    <property type="entry name" value="MetalloPept_cat_dom_sf"/>
</dbReference>
<keyword evidence="16" id="KW-1185">Reference proteome</keyword>
<dbReference type="InterPro" id="IPR001506">
    <property type="entry name" value="Peptidase_M12A"/>
</dbReference>
<comment type="caution">
    <text evidence="12">Lacks conserved residue(s) required for the propagation of feature annotation.</text>
</comment>
<evidence type="ECO:0000256" key="10">
    <source>
        <dbReference type="ARBA" id="ARBA00023329"/>
    </source>
</evidence>
<keyword evidence="1 12" id="KW-0645">Protease</keyword>
<dbReference type="Proteomes" id="UP000283210">
    <property type="component" value="Chromosome 6"/>
</dbReference>
<keyword evidence="2 12" id="KW-0479">Metal-binding</keyword>
<dbReference type="EMBL" id="CM012442">
    <property type="protein sequence ID" value="RVE71315.1"/>
    <property type="molecule type" value="Genomic_DNA"/>
</dbReference>
<dbReference type="PANTHER" id="PTHR10127:SF779">
    <property type="entry name" value="METALLOENDOPEPTIDASE"/>
    <property type="match status" value="1"/>
</dbReference>
<dbReference type="PROSITE" id="PS51864">
    <property type="entry name" value="ASTACIN"/>
    <property type="match status" value="1"/>
</dbReference>
<feature type="active site" evidence="12">
    <location>
        <position position="168"/>
    </location>
</feature>
<dbReference type="FunFam" id="3.40.390.10:FF:000040">
    <property type="entry name" value="Metalloendopeptidase"/>
    <property type="match status" value="1"/>
</dbReference>
<name>A0A437D809_ORYJA</name>
<keyword evidence="9" id="KW-0325">Glycoprotein</keyword>
<keyword evidence="10" id="KW-0968">Cytoplasmic vesicle</keyword>
<evidence type="ECO:0000256" key="11">
    <source>
        <dbReference type="ARBA" id="ARBA00024324"/>
    </source>
</evidence>
<evidence type="ECO:0000256" key="3">
    <source>
        <dbReference type="ARBA" id="ARBA00022729"/>
    </source>
</evidence>
<dbReference type="GO" id="GO:0042588">
    <property type="term" value="C:zymogen granule"/>
    <property type="evidence" value="ECO:0007669"/>
    <property type="project" value="UniProtKB-SubCell"/>
</dbReference>
<feature type="binding site" evidence="12">
    <location>
        <position position="171"/>
    </location>
    <ligand>
        <name>Zn(2+)</name>
        <dbReference type="ChEBI" id="CHEBI:29105"/>
        <note>catalytic</note>
    </ligand>
</feature>
<protein>
    <recommendedName>
        <fullName evidence="13">Metalloendopeptidase</fullName>
        <ecNumber evidence="13">3.4.24.-</ecNumber>
    </recommendedName>
</protein>
<comment type="subcellular location">
    <subcellularLocation>
        <location evidence="11">Zymogen granule</location>
    </subcellularLocation>
</comment>
<keyword evidence="6 12" id="KW-0482">Metalloprotease</keyword>
<reference evidence="15 16" key="2">
    <citation type="submission" date="2019-01" db="EMBL/GenBank/DDBJ databases">
        <title>A chromosome length genome reference of the Java medaka (oryzias javanicus).</title>
        <authorList>
            <person name="Herpin A."/>
            <person name="Takehana Y."/>
            <person name="Naruse K."/>
            <person name="Ansai S."/>
            <person name="Kawaguchi M."/>
        </authorList>
    </citation>
    <scope>NUCLEOTIDE SEQUENCE [LARGE SCALE GENOMIC DNA]</scope>
    <source>
        <strain evidence="15">RS831</strain>
        <tissue evidence="15">Whole body</tissue>
    </source>
</reference>
<dbReference type="AlphaFoldDB" id="A0A437D809"/>
<dbReference type="Gene3D" id="3.40.390.10">
    <property type="entry name" value="Collagenase (Catalytic Domain)"/>
    <property type="match status" value="1"/>
</dbReference>
<keyword evidence="5 12" id="KW-0862">Zinc</keyword>
<proteinExistence type="predicted"/>
<organism evidence="15 16">
    <name type="scientific">Oryzias javanicus</name>
    <name type="common">Javanese ricefish</name>
    <name type="synonym">Aplocheilus javanicus</name>
    <dbReference type="NCBI Taxonomy" id="123683"/>
    <lineage>
        <taxon>Eukaryota</taxon>
        <taxon>Metazoa</taxon>
        <taxon>Chordata</taxon>
        <taxon>Craniata</taxon>
        <taxon>Vertebrata</taxon>
        <taxon>Euteleostomi</taxon>
        <taxon>Actinopterygii</taxon>
        <taxon>Neopterygii</taxon>
        <taxon>Teleostei</taxon>
        <taxon>Neoteleostei</taxon>
        <taxon>Acanthomorphata</taxon>
        <taxon>Ovalentaria</taxon>
        <taxon>Atherinomorphae</taxon>
        <taxon>Beloniformes</taxon>
        <taxon>Adrianichthyidae</taxon>
        <taxon>Oryziinae</taxon>
        <taxon>Oryzias</taxon>
    </lineage>
</organism>
<evidence type="ECO:0000313" key="15">
    <source>
        <dbReference type="EMBL" id="RVE71315.1"/>
    </source>
</evidence>
<evidence type="ECO:0000256" key="6">
    <source>
        <dbReference type="ARBA" id="ARBA00023049"/>
    </source>
</evidence>
<dbReference type="GO" id="GO:0006508">
    <property type="term" value="P:proteolysis"/>
    <property type="evidence" value="ECO:0007669"/>
    <property type="project" value="UniProtKB-KW"/>
</dbReference>
<evidence type="ECO:0000256" key="5">
    <source>
        <dbReference type="ARBA" id="ARBA00022833"/>
    </source>
</evidence>
<evidence type="ECO:0000256" key="9">
    <source>
        <dbReference type="ARBA" id="ARBA00023180"/>
    </source>
</evidence>
<dbReference type="PRINTS" id="PR00480">
    <property type="entry name" value="ASTACIN"/>
</dbReference>
<keyword evidence="3" id="KW-0732">Signal</keyword>
<evidence type="ECO:0000256" key="12">
    <source>
        <dbReference type="PROSITE-ProRule" id="PRU01211"/>
    </source>
</evidence>
<keyword evidence="7" id="KW-0865">Zymogen</keyword>
<evidence type="ECO:0000259" key="14">
    <source>
        <dbReference type="PROSITE" id="PS51864"/>
    </source>
</evidence>
<evidence type="ECO:0000313" key="16">
    <source>
        <dbReference type="Proteomes" id="UP000283210"/>
    </source>
</evidence>
<dbReference type="OrthoDB" id="291007at2759"/>
<dbReference type="GO" id="GO:0008270">
    <property type="term" value="F:zinc ion binding"/>
    <property type="evidence" value="ECO:0007669"/>
    <property type="project" value="UniProtKB-UniRule"/>
</dbReference>
<feature type="domain" description="Peptidase M12A" evidence="14">
    <location>
        <begin position="69"/>
        <end position="266"/>
    </location>
</feature>
<sequence>MSLTLQFEDMDSLRLSVAILLAVSTCSWAAEKELSVSELLWKANKDVVRSGDEPFVVDDIAYVSKSDRNADQCTSGSCLWPKSADGRVYIPYVIANHYTSSELQVIERGLQSFSEVSCIRFIPYSGHRDYIHIQSQNGCYSYVGRIGYGQALSLSRQGCIYHSTVQHELLHALGFHHEQCRSDRDQYIRVLWENIQSGLEYAFDKLNTVNLDTPYDYNSVMQYHRYAFSANNKPTMEPYPDPNVPFGTATQMSNNDITRLNRLYKC</sequence>
<dbReference type="OMA" id="TSCWAEE"/>
<dbReference type="PANTHER" id="PTHR10127">
    <property type="entry name" value="DISCOIDIN, CUB, EGF, LAMININ , AND ZINC METALLOPROTEASE DOMAIN CONTAINING"/>
    <property type="match status" value="1"/>
</dbReference>
<accession>A0A437D809</accession>
<evidence type="ECO:0000256" key="7">
    <source>
        <dbReference type="ARBA" id="ARBA00023145"/>
    </source>
</evidence>
<evidence type="ECO:0000256" key="1">
    <source>
        <dbReference type="ARBA" id="ARBA00022670"/>
    </source>
</evidence>
<evidence type="ECO:0000256" key="2">
    <source>
        <dbReference type="ARBA" id="ARBA00022723"/>
    </source>
</evidence>
<keyword evidence="8" id="KW-1015">Disulfide bond</keyword>
<dbReference type="SMART" id="SM00235">
    <property type="entry name" value="ZnMc"/>
    <property type="match status" value="1"/>
</dbReference>
<evidence type="ECO:0000256" key="4">
    <source>
        <dbReference type="ARBA" id="ARBA00022801"/>
    </source>
</evidence>
<feature type="binding site" evidence="12">
    <location>
        <position position="177"/>
    </location>
    <ligand>
        <name>Zn(2+)</name>
        <dbReference type="ChEBI" id="CHEBI:29105"/>
        <note>catalytic</note>
    </ligand>
</feature>
<keyword evidence="4 12" id="KW-0378">Hydrolase</keyword>
<gene>
    <name evidence="15" type="ORF">OJAV_G00050530</name>
</gene>
<evidence type="ECO:0000256" key="13">
    <source>
        <dbReference type="RuleBase" id="RU361183"/>
    </source>
</evidence>
<feature type="binding site" evidence="12">
    <location>
        <position position="167"/>
    </location>
    <ligand>
        <name>Zn(2+)</name>
        <dbReference type="ChEBI" id="CHEBI:29105"/>
        <note>catalytic</note>
    </ligand>
</feature>
<dbReference type="SUPFAM" id="SSF55486">
    <property type="entry name" value="Metalloproteases ('zincins'), catalytic domain"/>
    <property type="match status" value="1"/>
</dbReference>
<evidence type="ECO:0000256" key="8">
    <source>
        <dbReference type="ARBA" id="ARBA00023157"/>
    </source>
</evidence>
<dbReference type="EC" id="3.4.24.-" evidence="13"/>
<reference evidence="15 16" key="1">
    <citation type="submission" date="2018-11" db="EMBL/GenBank/DDBJ databases">
        <authorList>
            <person name="Lopez-Roques C."/>
            <person name="Donnadieu C."/>
            <person name="Bouchez O."/>
            <person name="Klopp C."/>
            <person name="Cabau C."/>
            <person name="Zahm M."/>
        </authorList>
    </citation>
    <scope>NUCLEOTIDE SEQUENCE [LARGE SCALE GENOMIC DNA]</scope>
    <source>
        <strain evidence="15">RS831</strain>
        <tissue evidence="15">Whole body</tissue>
    </source>
</reference>
<dbReference type="GO" id="GO:0004222">
    <property type="term" value="F:metalloendopeptidase activity"/>
    <property type="evidence" value="ECO:0007669"/>
    <property type="project" value="UniProtKB-UniRule"/>
</dbReference>
<dbReference type="InterPro" id="IPR006026">
    <property type="entry name" value="Peptidase_Metallo"/>
</dbReference>
<comment type="cofactor">
    <cofactor evidence="12 13">
        <name>Zn(2+)</name>
        <dbReference type="ChEBI" id="CHEBI:29105"/>
    </cofactor>
    <text evidence="12 13">Binds 1 zinc ion per subunit.</text>
</comment>